<keyword evidence="9 12" id="KW-0067">ATP-binding</keyword>
<dbReference type="PROSITE" id="PS00108">
    <property type="entry name" value="PROTEIN_KINASE_ST"/>
    <property type="match status" value="2"/>
</dbReference>
<evidence type="ECO:0000256" key="8">
    <source>
        <dbReference type="ARBA" id="ARBA00022777"/>
    </source>
</evidence>
<keyword evidence="3" id="KW-0433">Leucine-rich repeat</keyword>
<organism evidence="15 16">
    <name type="scientific">Sphagnum troendelagicum</name>
    <dbReference type="NCBI Taxonomy" id="128251"/>
    <lineage>
        <taxon>Eukaryota</taxon>
        <taxon>Viridiplantae</taxon>
        <taxon>Streptophyta</taxon>
        <taxon>Embryophyta</taxon>
        <taxon>Bryophyta</taxon>
        <taxon>Sphagnophytina</taxon>
        <taxon>Sphagnopsida</taxon>
        <taxon>Sphagnales</taxon>
        <taxon>Sphagnaceae</taxon>
        <taxon>Sphagnum</taxon>
    </lineage>
</organism>
<evidence type="ECO:0000256" key="10">
    <source>
        <dbReference type="ARBA" id="ARBA00022989"/>
    </source>
</evidence>
<feature type="transmembrane region" description="Helical" evidence="13">
    <location>
        <begin position="12"/>
        <end position="35"/>
    </location>
</feature>
<dbReference type="InterPro" id="IPR017441">
    <property type="entry name" value="Protein_kinase_ATP_BS"/>
</dbReference>
<evidence type="ECO:0000313" key="15">
    <source>
        <dbReference type="EMBL" id="CAK9230910.1"/>
    </source>
</evidence>
<dbReference type="PANTHER" id="PTHR48006">
    <property type="entry name" value="LEUCINE-RICH REPEAT-CONTAINING PROTEIN DDB_G0281931-RELATED"/>
    <property type="match status" value="1"/>
</dbReference>
<evidence type="ECO:0000256" key="2">
    <source>
        <dbReference type="ARBA" id="ARBA00022527"/>
    </source>
</evidence>
<keyword evidence="5 13" id="KW-0812">Transmembrane</keyword>
<keyword evidence="16" id="KW-1185">Reference proteome</keyword>
<dbReference type="InterPro" id="IPR001611">
    <property type="entry name" value="Leu-rich_rpt"/>
</dbReference>
<evidence type="ECO:0000313" key="16">
    <source>
        <dbReference type="Proteomes" id="UP001497512"/>
    </source>
</evidence>
<dbReference type="Gene3D" id="3.80.10.10">
    <property type="entry name" value="Ribonuclease Inhibitor"/>
    <property type="match status" value="2"/>
</dbReference>
<dbReference type="InterPro" id="IPR001245">
    <property type="entry name" value="Ser-Thr/Tyr_kinase_cat_dom"/>
</dbReference>
<reference evidence="15" key="1">
    <citation type="submission" date="2024-02" db="EMBL/GenBank/DDBJ databases">
        <authorList>
            <consortium name="ELIXIR-Norway"/>
            <consortium name="Elixir Norway"/>
        </authorList>
    </citation>
    <scope>NUCLEOTIDE SEQUENCE</scope>
</reference>
<dbReference type="InterPro" id="IPR008271">
    <property type="entry name" value="Ser/Thr_kinase_AS"/>
</dbReference>
<evidence type="ECO:0000256" key="11">
    <source>
        <dbReference type="ARBA" id="ARBA00023136"/>
    </source>
</evidence>
<keyword evidence="7 12" id="KW-0547">Nucleotide-binding</keyword>
<dbReference type="PROSITE" id="PS00107">
    <property type="entry name" value="PROTEIN_KINASE_ATP"/>
    <property type="match status" value="2"/>
</dbReference>
<dbReference type="SUPFAM" id="SSF52047">
    <property type="entry name" value="RNI-like"/>
    <property type="match status" value="1"/>
</dbReference>
<feature type="domain" description="Protein kinase" evidence="14">
    <location>
        <begin position="537"/>
        <end position="817"/>
    </location>
</feature>
<keyword evidence="4" id="KW-0808">Transferase</keyword>
<dbReference type="PROSITE" id="PS50011">
    <property type="entry name" value="PROTEIN_KINASE_DOM"/>
    <property type="match status" value="2"/>
</dbReference>
<evidence type="ECO:0000256" key="12">
    <source>
        <dbReference type="PROSITE-ProRule" id="PRU10141"/>
    </source>
</evidence>
<dbReference type="PANTHER" id="PTHR48006:SF34">
    <property type="entry name" value="OS08G0203700 PROTEIN"/>
    <property type="match status" value="1"/>
</dbReference>
<keyword evidence="8" id="KW-0418">Kinase</keyword>
<dbReference type="SMART" id="SM00220">
    <property type="entry name" value="S_TKc"/>
    <property type="match status" value="2"/>
</dbReference>
<evidence type="ECO:0000256" key="9">
    <source>
        <dbReference type="ARBA" id="ARBA00022840"/>
    </source>
</evidence>
<dbReference type="InterPro" id="IPR032675">
    <property type="entry name" value="LRR_dom_sf"/>
</dbReference>
<sequence>MAGSQLAAATLVAHSHTVVLLCVLIIIIQSFMGVLCQTVNCTGRTNPADVAALQQLYVEWNGTYDLQTTLRGWHAVTIQNDVDPCYDGAWFGVLCDFSTCPTYKVIGLELIGLDLQGQLSHAIGNLTNLQFLTISGNPGLSGNLPNEISNLNNLLKLDLHDNNFTGRIPNFEMEFLQHLDLSGNALSGQIADIFNSIFGGQNKKQLSLQILDLSSNHLNGIMPKMPLATSHLTQLNMSHNELDGTLDAFLGSLTNISGITNLDISYNNFSGNVSSSFHTLNVGLSVLLMNNNNFNGDFPDLPSTLQILDISQNKFDGSFPTFNTSNCSLSLKYLNMAGNIFAGPLPYELLHCSPMLEVINFNQNNFSGILNVTNINTSHLVGEISVVNNNIVGLIPPWESGLYSPVLLGGNPCCNTSQIWTQDDNEFYQVQIFYVNGSLESLHQAYNCRYNLSTITIPGLFNFSILPPANDNRVLIWTLSTTLPFFMIVGSIIFTITFWKYHANMIILREIQQEFANKEVQPTLYSYNILKTATRDFHQTNKLGEGGFGIVYKGVLSNGGELAIKLLKKSEQGVTEFLNEIVLLTSVKHKNLVTLKGCCLHGVQRLLVYEFVENQNLAEVLWGENYLQLDWPRRFNICVGIARGLSYLHEDSHQRIIHRDIKAPNILLDKQFNAKIADFGLARLFPDDETHMTTFHIAGTRGYLAPEYATLGQLSDKVDVYSFGILLLEIISGRKNIDFTLSIDKIYLLEWAWFLHENKMLQNLIDQNLNINNNLESQIQHVINVALLCVHTIPTRRPSMMHVLAMLLGEKEVEVAFQESLSSKKNYSFMSKSSNQSSIFLKIIFICQSGKFLLENRILHLNPKKPHKNEKFANKEVQPTLYSYNILKTATRDFHQTNKLGEGGFGIVYKGVLSNGRELAIKLLKKSEQGVTEFLNEIVLLTSVKHKNLVTLKGCCLHGVQRLLVYEFVENQNLAEVLWGENYLQLDWPRRFNICVGIARGISYLHEDSHQRIIHRDIKAPNILLDKQFNAKIADFGLARLFPDDETHMTTFHIAGTRGYLAPEYATLGQLSDKVDVYSFGILLLEIISGRKNIDFTLSIDKIYLLEWAWFLHENKMLQNLIDQNLNINNNLESQIQHVINVALLCVHTIPTRRPSMMHVLAMLLGEKEVEVAFRKSLGSKKSYSFMSKSSNQSSNANLAISNTNCSSELPNGNNGLVELETCWILDHT</sequence>
<keyword evidence="6" id="KW-0677">Repeat</keyword>
<dbReference type="SUPFAM" id="SSF56112">
    <property type="entry name" value="Protein kinase-like (PK-like)"/>
    <property type="match status" value="2"/>
</dbReference>
<evidence type="ECO:0000256" key="5">
    <source>
        <dbReference type="ARBA" id="ARBA00022692"/>
    </source>
</evidence>
<evidence type="ECO:0000256" key="7">
    <source>
        <dbReference type="ARBA" id="ARBA00022741"/>
    </source>
</evidence>
<comment type="subcellular location">
    <subcellularLocation>
        <location evidence="1">Membrane</location>
    </subcellularLocation>
</comment>
<protein>
    <recommendedName>
        <fullName evidence="14">Protein kinase domain-containing protein</fullName>
    </recommendedName>
</protein>
<evidence type="ECO:0000256" key="6">
    <source>
        <dbReference type="ARBA" id="ARBA00022737"/>
    </source>
</evidence>
<gene>
    <name evidence="15" type="ORF">CSSPTR1EN2_LOCUS20159</name>
</gene>
<keyword evidence="10 13" id="KW-1133">Transmembrane helix</keyword>
<evidence type="ECO:0000256" key="3">
    <source>
        <dbReference type="ARBA" id="ARBA00022614"/>
    </source>
</evidence>
<evidence type="ECO:0000256" key="13">
    <source>
        <dbReference type="SAM" id="Phobius"/>
    </source>
</evidence>
<feature type="domain" description="Protein kinase" evidence="14">
    <location>
        <begin position="894"/>
        <end position="1174"/>
    </location>
</feature>
<dbReference type="Pfam" id="PF07714">
    <property type="entry name" value="PK_Tyr_Ser-Thr"/>
    <property type="match status" value="2"/>
</dbReference>
<dbReference type="InterPro" id="IPR011009">
    <property type="entry name" value="Kinase-like_dom_sf"/>
</dbReference>
<dbReference type="InterPro" id="IPR000719">
    <property type="entry name" value="Prot_kinase_dom"/>
</dbReference>
<dbReference type="Pfam" id="PF00560">
    <property type="entry name" value="LRR_1"/>
    <property type="match status" value="2"/>
</dbReference>
<feature type="binding site" evidence="12">
    <location>
        <position position="922"/>
    </location>
    <ligand>
        <name>ATP</name>
        <dbReference type="ChEBI" id="CHEBI:30616"/>
    </ligand>
</feature>
<evidence type="ECO:0000259" key="14">
    <source>
        <dbReference type="PROSITE" id="PS50011"/>
    </source>
</evidence>
<proteinExistence type="predicted"/>
<keyword evidence="11 13" id="KW-0472">Membrane</keyword>
<dbReference type="EMBL" id="OZ019899">
    <property type="protein sequence ID" value="CAK9230910.1"/>
    <property type="molecule type" value="Genomic_DNA"/>
</dbReference>
<keyword evidence="2" id="KW-0723">Serine/threonine-protein kinase</keyword>
<name>A0ABP0UWB7_9BRYO</name>
<dbReference type="Gene3D" id="1.10.510.10">
    <property type="entry name" value="Transferase(Phosphotransferase) domain 1"/>
    <property type="match status" value="2"/>
</dbReference>
<dbReference type="PROSITE" id="PS51450">
    <property type="entry name" value="LRR"/>
    <property type="match status" value="1"/>
</dbReference>
<feature type="binding site" evidence="12">
    <location>
        <position position="565"/>
    </location>
    <ligand>
        <name>ATP</name>
        <dbReference type="ChEBI" id="CHEBI:30616"/>
    </ligand>
</feature>
<evidence type="ECO:0000256" key="4">
    <source>
        <dbReference type="ARBA" id="ARBA00022679"/>
    </source>
</evidence>
<accession>A0ABP0UWB7</accession>
<dbReference type="CDD" id="cd14066">
    <property type="entry name" value="STKc_IRAK"/>
    <property type="match status" value="2"/>
</dbReference>
<feature type="transmembrane region" description="Helical" evidence="13">
    <location>
        <begin position="474"/>
        <end position="499"/>
    </location>
</feature>
<dbReference type="Proteomes" id="UP001497512">
    <property type="component" value="Chromosome 7"/>
</dbReference>
<evidence type="ECO:0000256" key="1">
    <source>
        <dbReference type="ARBA" id="ARBA00004370"/>
    </source>
</evidence>
<dbReference type="InterPro" id="IPR051824">
    <property type="entry name" value="LRR_Rcpt-Like_S/T_Kinase"/>
</dbReference>
<dbReference type="Gene3D" id="3.30.200.20">
    <property type="entry name" value="Phosphorylase Kinase, domain 1"/>
    <property type="match status" value="2"/>
</dbReference>